<keyword evidence="3" id="KW-1185">Reference proteome</keyword>
<keyword evidence="1" id="KW-0472">Membrane</keyword>
<feature type="transmembrane region" description="Helical" evidence="1">
    <location>
        <begin position="82"/>
        <end position="103"/>
    </location>
</feature>
<feature type="transmembrane region" description="Helical" evidence="1">
    <location>
        <begin position="54"/>
        <end position="75"/>
    </location>
</feature>
<keyword evidence="1" id="KW-1133">Transmembrane helix</keyword>
<name>A0ABW8A078_9ACTN</name>
<organism evidence="2 3">
    <name type="scientific">Nonomuraea indica</name>
    <dbReference type="NCBI Taxonomy" id="1581193"/>
    <lineage>
        <taxon>Bacteria</taxon>
        <taxon>Bacillati</taxon>
        <taxon>Actinomycetota</taxon>
        <taxon>Actinomycetes</taxon>
        <taxon>Streptosporangiales</taxon>
        <taxon>Streptosporangiaceae</taxon>
        <taxon>Nonomuraea</taxon>
    </lineage>
</organism>
<dbReference type="Proteomes" id="UP001612928">
    <property type="component" value="Unassembled WGS sequence"/>
</dbReference>
<accession>A0ABW8A078</accession>
<dbReference type="InterPro" id="IPR013901">
    <property type="entry name" value="Anthrone_oxy"/>
</dbReference>
<evidence type="ECO:0000256" key="1">
    <source>
        <dbReference type="SAM" id="Phobius"/>
    </source>
</evidence>
<dbReference type="EMBL" id="JBITMB010000001">
    <property type="protein sequence ID" value="MFI7439451.1"/>
    <property type="molecule type" value="Genomic_DNA"/>
</dbReference>
<comment type="caution">
    <text evidence="2">The sequence shown here is derived from an EMBL/GenBank/DDBJ whole genome shotgun (WGS) entry which is preliminary data.</text>
</comment>
<evidence type="ECO:0000313" key="2">
    <source>
        <dbReference type="EMBL" id="MFI7439451.1"/>
    </source>
</evidence>
<evidence type="ECO:0000313" key="3">
    <source>
        <dbReference type="Proteomes" id="UP001612928"/>
    </source>
</evidence>
<reference evidence="2 3" key="1">
    <citation type="submission" date="2024-10" db="EMBL/GenBank/DDBJ databases">
        <title>The Natural Products Discovery Center: Release of the First 8490 Sequenced Strains for Exploring Actinobacteria Biosynthetic Diversity.</title>
        <authorList>
            <person name="Kalkreuter E."/>
            <person name="Kautsar S.A."/>
            <person name="Yang D."/>
            <person name="Bader C.D."/>
            <person name="Teijaro C.N."/>
            <person name="Fluegel L."/>
            <person name="Davis C.M."/>
            <person name="Simpson J.R."/>
            <person name="Lauterbach L."/>
            <person name="Steele A.D."/>
            <person name="Gui C."/>
            <person name="Meng S."/>
            <person name="Li G."/>
            <person name="Viehrig K."/>
            <person name="Ye F."/>
            <person name="Su P."/>
            <person name="Kiefer A.F."/>
            <person name="Nichols A."/>
            <person name="Cepeda A.J."/>
            <person name="Yan W."/>
            <person name="Fan B."/>
            <person name="Jiang Y."/>
            <person name="Adhikari A."/>
            <person name="Zheng C.-J."/>
            <person name="Schuster L."/>
            <person name="Cowan T.M."/>
            <person name="Smanski M.J."/>
            <person name="Chevrette M.G."/>
            <person name="De Carvalho L.P.S."/>
            <person name="Shen B."/>
        </authorList>
    </citation>
    <scope>NUCLEOTIDE SEQUENCE [LARGE SCALE GENOMIC DNA]</scope>
    <source>
        <strain evidence="2 3">NPDC049503</strain>
    </source>
</reference>
<dbReference type="Pfam" id="PF08592">
    <property type="entry name" value="Anthrone_oxy"/>
    <property type="match status" value="1"/>
</dbReference>
<keyword evidence="1" id="KW-0812">Transmembrane</keyword>
<proteinExistence type="predicted"/>
<sequence>MLPVLAILAVLANGLMAGVFFAFSTAVMQGLDAAGPAEATAAMRGVNIKILNPWFLSSYLLAPIASLATGVLLLMGDGDATAGALFVAAAVVYFLGAFVPTAAVNVPLNNALEAGGVDWAGYSPRWVRWNHLRSLACTAALVLAAVGLHLS</sequence>
<protein>
    <submittedName>
        <fullName evidence="2">DUF1772 domain-containing protein</fullName>
    </submittedName>
</protein>
<gene>
    <name evidence="2" type="ORF">ACIBP5_05750</name>
</gene>
<dbReference type="RefSeq" id="WP_397019043.1">
    <property type="nucleotide sequence ID" value="NZ_JBITMB010000001.1"/>
</dbReference>
<feature type="transmembrane region" description="Helical" evidence="1">
    <location>
        <begin position="132"/>
        <end position="150"/>
    </location>
</feature>